<accession>A0AAE0BH72</accession>
<evidence type="ECO:0000313" key="2">
    <source>
        <dbReference type="Proteomes" id="UP001190700"/>
    </source>
</evidence>
<name>A0AAE0BH72_9CHLO</name>
<proteinExistence type="predicted"/>
<reference evidence="1 2" key="1">
    <citation type="journal article" date="2015" name="Genome Biol. Evol.">
        <title>Comparative Genomics of a Bacterivorous Green Alga Reveals Evolutionary Causalities and Consequences of Phago-Mixotrophic Mode of Nutrition.</title>
        <authorList>
            <person name="Burns J.A."/>
            <person name="Paasch A."/>
            <person name="Narechania A."/>
            <person name="Kim E."/>
        </authorList>
    </citation>
    <scope>NUCLEOTIDE SEQUENCE [LARGE SCALE GENOMIC DNA]</scope>
    <source>
        <strain evidence="1 2">PLY_AMNH</strain>
    </source>
</reference>
<dbReference type="AlphaFoldDB" id="A0AAE0BH72"/>
<protein>
    <submittedName>
        <fullName evidence="1">Uncharacterized protein</fullName>
    </submittedName>
</protein>
<dbReference type="EMBL" id="LGRX02034966">
    <property type="protein sequence ID" value="KAK3236578.1"/>
    <property type="molecule type" value="Genomic_DNA"/>
</dbReference>
<organism evidence="1 2">
    <name type="scientific">Cymbomonas tetramitiformis</name>
    <dbReference type="NCBI Taxonomy" id="36881"/>
    <lineage>
        <taxon>Eukaryota</taxon>
        <taxon>Viridiplantae</taxon>
        <taxon>Chlorophyta</taxon>
        <taxon>Pyramimonadophyceae</taxon>
        <taxon>Pyramimonadales</taxon>
        <taxon>Pyramimonadaceae</taxon>
        <taxon>Cymbomonas</taxon>
    </lineage>
</organism>
<sequence>MPFCENPTCMKERARHWHRDCPNGGRQGTRQDSLHYFSSDDMENDVYAMTFQAAIDNNNSDKFDALCVLAGGKPDIVTDISACSFCEAESECLVSAVDEYIDMAQQSDGVVMNINTFTARVGEPQPVVASPQRSTPATSVASEDIEWTGPQPSHPLMPHPITRTFADFISAMGFTVGGCA</sequence>
<dbReference type="Proteomes" id="UP001190700">
    <property type="component" value="Unassembled WGS sequence"/>
</dbReference>
<evidence type="ECO:0000313" key="1">
    <source>
        <dbReference type="EMBL" id="KAK3236578.1"/>
    </source>
</evidence>
<comment type="caution">
    <text evidence="1">The sequence shown here is derived from an EMBL/GenBank/DDBJ whole genome shotgun (WGS) entry which is preliminary data.</text>
</comment>
<keyword evidence="2" id="KW-1185">Reference proteome</keyword>
<gene>
    <name evidence="1" type="ORF">CYMTET_53292</name>
</gene>